<dbReference type="NCBIfam" id="TIGR01499">
    <property type="entry name" value="folC"/>
    <property type="match status" value="1"/>
</dbReference>
<dbReference type="GO" id="GO:0005524">
    <property type="term" value="F:ATP binding"/>
    <property type="evidence" value="ECO:0007669"/>
    <property type="project" value="UniProtKB-KW"/>
</dbReference>
<dbReference type="InterPro" id="IPR036615">
    <property type="entry name" value="Mur_ligase_C_dom_sf"/>
</dbReference>
<keyword evidence="15" id="KW-1185">Reference proteome</keyword>
<evidence type="ECO:0000313" key="15">
    <source>
        <dbReference type="Proteomes" id="UP001283341"/>
    </source>
</evidence>
<sequence length="650" mass="71157">MLIRISSSNSPISIATTSCRCQLQRLHHHPVHSTSFRSRSFSGLSSTTAPSTTNLTTSLKKASFIFPSHHVHQIRHRTHHANNSSGALKTENKTLTAAAASARPTSTTSRSGIMSSTLAHDGKRNRTYDDALARLAQLQSNKAITNLFSGPNVPLDNLNALATPETLWWLNRAGYTPESIASSGLRCVHVAGTKGKGSVATLISSILTQYTNPPEIGTQIGLYTSPHVVSVRERIQLNGTPISEDKFGKYFFEVWDKLSEAARDAQDSLPEGEEYDGPATKPFYFRFLTILAFHVFIREGVKSAVIECGIGGEYDPTTAILSAPESVTACVVTQLGIDHVSMLGDTVPKIAWHKAGIFKRGVKGITRKLNVANMNGDVVAEEVMKVLRDRAAEKGLGVLEEVSDERVEAWQGIKEAKLEGPFQKYNMVLAVRAAREHLHKIGVADLNGFELSNMPDRVMAGLKSASLRGRSEKLVDGDMIEWFVDGAHTEDSLRGVGQWFAREVSNSADEWLNVLLFNQQDRDPEVLLKALLSAAEKEFGGQGPLFTHAIFTRNEESSSGSDDLVVQNKARDVFLGFVGGSEAEIKTWTKDAVGPSMDLIRDMARKNDNGAATKYRVLVTGSFHLVGAVLRDIDRVRLEQKQLPAEEGRQ</sequence>
<reference evidence="14" key="1">
    <citation type="journal article" date="2023" name="Mol. Phylogenet. Evol.">
        <title>Genome-scale phylogeny and comparative genomics of the fungal order Sordariales.</title>
        <authorList>
            <person name="Hensen N."/>
            <person name="Bonometti L."/>
            <person name="Westerberg I."/>
            <person name="Brannstrom I.O."/>
            <person name="Guillou S."/>
            <person name="Cros-Aarteil S."/>
            <person name="Calhoun S."/>
            <person name="Haridas S."/>
            <person name="Kuo A."/>
            <person name="Mondo S."/>
            <person name="Pangilinan J."/>
            <person name="Riley R."/>
            <person name="LaButti K."/>
            <person name="Andreopoulos B."/>
            <person name="Lipzen A."/>
            <person name="Chen C."/>
            <person name="Yan M."/>
            <person name="Daum C."/>
            <person name="Ng V."/>
            <person name="Clum A."/>
            <person name="Steindorff A."/>
            <person name="Ohm R.A."/>
            <person name="Martin F."/>
            <person name="Silar P."/>
            <person name="Natvig D.O."/>
            <person name="Lalanne C."/>
            <person name="Gautier V."/>
            <person name="Ament-Velasquez S.L."/>
            <person name="Kruys A."/>
            <person name="Hutchinson M.I."/>
            <person name="Powell A.J."/>
            <person name="Barry K."/>
            <person name="Miller A.N."/>
            <person name="Grigoriev I.V."/>
            <person name="Debuchy R."/>
            <person name="Gladieux P."/>
            <person name="Hiltunen Thoren M."/>
            <person name="Johannesson H."/>
        </authorList>
    </citation>
    <scope>NUCLEOTIDE SEQUENCE</scope>
    <source>
        <strain evidence="14">CBS 118394</strain>
    </source>
</reference>
<keyword evidence="4" id="KW-0554">One-carbon metabolism</keyword>
<dbReference type="EC" id="6.3.2.17" evidence="3"/>
<evidence type="ECO:0000256" key="3">
    <source>
        <dbReference type="ARBA" id="ARBA00013025"/>
    </source>
</evidence>
<keyword evidence="8" id="KW-0067">ATP-binding</keyword>
<dbReference type="GO" id="GO:0004326">
    <property type="term" value="F:tetrahydrofolylpolyglutamate synthase activity"/>
    <property type="evidence" value="ECO:0007669"/>
    <property type="project" value="UniProtKB-EC"/>
</dbReference>
<protein>
    <recommendedName>
        <fullName evidence="3">tetrahydrofolate synthase</fullName>
        <ecNumber evidence="3">6.3.2.17</ecNumber>
    </recommendedName>
    <alternativeName>
        <fullName evidence="11">Folylpoly-gamma-glutamate synthetase</fullName>
    </alternativeName>
    <alternativeName>
        <fullName evidence="10">Tetrahydrofolylpolyglutamate synthase</fullName>
    </alternativeName>
</protein>
<evidence type="ECO:0000256" key="6">
    <source>
        <dbReference type="ARBA" id="ARBA00022723"/>
    </source>
</evidence>
<dbReference type="SUPFAM" id="SSF53244">
    <property type="entry name" value="MurD-like peptide ligases, peptide-binding domain"/>
    <property type="match status" value="1"/>
</dbReference>
<dbReference type="PROSITE" id="PS01011">
    <property type="entry name" value="FOLYLPOLYGLU_SYNT_1"/>
    <property type="match status" value="1"/>
</dbReference>
<dbReference type="InterPro" id="IPR036565">
    <property type="entry name" value="Mur-like_cat_sf"/>
</dbReference>
<comment type="caution">
    <text evidence="14">The sequence shown here is derived from an EMBL/GenBank/DDBJ whole genome shotgun (WGS) entry which is preliminary data.</text>
</comment>
<dbReference type="EMBL" id="JAUEDM010000001">
    <property type="protein sequence ID" value="KAK3329111.1"/>
    <property type="molecule type" value="Genomic_DNA"/>
</dbReference>
<comment type="catalytic activity">
    <reaction evidence="12">
        <text>(6S)-5,6,7,8-tetrahydrofolyl-(gamma-L-Glu)(n) + L-glutamate + ATP = (6S)-5,6,7,8-tetrahydrofolyl-(gamma-L-Glu)(n+1) + ADP + phosphate + H(+)</text>
        <dbReference type="Rhea" id="RHEA:10580"/>
        <dbReference type="Rhea" id="RHEA-COMP:14738"/>
        <dbReference type="Rhea" id="RHEA-COMP:14740"/>
        <dbReference type="ChEBI" id="CHEBI:15378"/>
        <dbReference type="ChEBI" id="CHEBI:29985"/>
        <dbReference type="ChEBI" id="CHEBI:30616"/>
        <dbReference type="ChEBI" id="CHEBI:43474"/>
        <dbReference type="ChEBI" id="CHEBI:141005"/>
        <dbReference type="ChEBI" id="CHEBI:456216"/>
        <dbReference type="EC" id="6.3.2.17"/>
    </reaction>
</comment>
<dbReference type="InterPro" id="IPR001645">
    <property type="entry name" value="Folylpolyglutamate_synth"/>
</dbReference>
<keyword evidence="7" id="KW-0547">Nucleotide-binding</keyword>
<name>A0AAE0IPV0_9PEZI</name>
<evidence type="ECO:0000256" key="5">
    <source>
        <dbReference type="ARBA" id="ARBA00022598"/>
    </source>
</evidence>
<dbReference type="Gene3D" id="3.90.190.20">
    <property type="entry name" value="Mur ligase, C-terminal domain"/>
    <property type="match status" value="1"/>
</dbReference>
<feature type="region of interest" description="Disordered" evidence="13">
    <location>
        <begin position="30"/>
        <end position="53"/>
    </location>
</feature>
<dbReference type="PANTHER" id="PTHR11136:SF5">
    <property type="entry name" value="FOLYLPOLYGLUTAMATE SYNTHASE, MITOCHONDRIAL"/>
    <property type="match status" value="1"/>
</dbReference>
<dbReference type="GO" id="GO:0005829">
    <property type="term" value="C:cytosol"/>
    <property type="evidence" value="ECO:0007669"/>
    <property type="project" value="TreeGrafter"/>
</dbReference>
<evidence type="ECO:0000313" key="14">
    <source>
        <dbReference type="EMBL" id="KAK3329111.1"/>
    </source>
</evidence>
<reference evidence="14" key="2">
    <citation type="submission" date="2023-06" db="EMBL/GenBank/DDBJ databases">
        <authorList>
            <consortium name="Lawrence Berkeley National Laboratory"/>
            <person name="Haridas S."/>
            <person name="Hensen N."/>
            <person name="Bonometti L."/>
            <person name="Westerberg I."/>
            <person name="Brannstrom I.O."/>
            <person name="Guillou S."/>
            <person name="Cros-Aarteil S."/>
            <person name="Calhoun S."/>
            <person name="Kuo A."/>
            <person name="Mondo S."/>
            <person name="Pangilinan J."/>
            <person name="Riley R."/>
            <person name="Labutti K."/>
            <person name="Andreopoulos B."/>
            <person name="Lipzen A."/>
            <person name="Chen C."/>
            <person name="Yanf M."/>
            <person name="Daum C."/>
            <person name="Ng V."/>
            <person name="Clum A."/>
            <person name="Steindorff A."/>
            <person name="Ohm R."/>
            <person name="Martin F."/>
            <person name="Silar P."/>
            <person name="Natvig D."/>
            <person name="Lalanne C."/>
            <person name="Gautier V."/>
            <person name="Ament-Velasquez S.L."/>
            <person name="Kruys A."/>
            <person name="Hutchinson M.I."/>
            <person name="Powell A.J."/>
            <person name="Barry K."/>
            <person name="Miller A.N."/>
            <person name="Grigoriev I.V."/>
            <person name="Debuchy R."/>
            <person name="Gladieux P."/>
            <person name="Thoren M.H."/>
            <person name="Johannesson H."/>
        </authorList>
    </citation>
    <scope>NUCLEOTIDE SEQUENCE</scope>
    <source>
        <strain evidence="14">CBS 118394</strain>
    </source>
</reference>
<dbReference type="PANTHER" id="PTHR11136">
    <property type="entry name" value="FOLYLPOLYGLUTAMATE SYNTHASE-RELATED"/>
    <property type="match status" value="1"/>
</dbReference>
<keyword evidence="6" id="KW-0479">Metal-binding</keyword>
<dbReference type="GO" id="GO:0046872">
    <property type="term" value="F:metal ion binding"/>
    <property type="evidence" value="ECO:0007669"/>
    <property type="project" value="UniProtKB-KW"/>
</dbReference>
<evidence type="ECO:0000256" key="12">
    <source>
        <dbReference type="ARBA" id="ARBA00047493"/>
    </source>
</evidence>
<keyword evidence="5 14" id="KW-0436">Ligase</keyword>
<organism evidence="14 15">
    <name type="scientific">Apodospora peruviana</name>
    <dbReference type="NCBI Taxonomy" id="516989"/>
    <lineage>
        <taxon>Eukaryota</taxon>
        <taxon>Fungi</taxon>
        <taxon>Dikarya</taxon>
        <taxon>Ascomycota</taxon>
        <taxon>Pezizomycotina</taxon>
        <taxon>Sordariomycetes</taxon>
        <taxon>Sordariomycetidae</taxon>
        <taxon>Sordariales</taxon>
        <taxon>Lasiosphaeriaceae</taxon>
        <taxon>Apodospora</taxon>
    </lineage>
</organism>
<feature type="compositionally biased region" description="Low complexity" evidence="13">
    <location>
        <begin position="33"/>
        <end position="53"/>
    </location>
</feature>
<proteinExistence type="inferred from homology"/>
<evidence type="ECO:0000256" key="4">
    <source>
        <dbReference type="ARBA" id="ARBA00022563"/>
    </source>
</evidence>
<evidence type="ECO:0000256" key="10">
    <source>
        <dbReference type="ARBA" id="ARBA00030592"/>
    </source>
</evidence>
<dbReference type="Proteomes" id="UP001283341">
    <property type="component" value="Unassembled WGS sequence"/>
</dbReference>
<evidence type="ECO:0000256" key="7">
    <source>
        <dbReference type="ARBA" id="ARBA00022741"/>
    </source>
</evidence>
<comment type="pathway">
    <text evidence="1">Cofactor biosynthesis; tetrahydrofolylpolyglutamate biosynthesis.</text>
</comment>
<evidence type="ECO:0000256" key="2">
    <source>
        <dbReference type="ARBA" id="ARBA00008276"/>
    </source>
</evidence>
<evidence type="ECO:0000256" key="9">
    <source>
        <dbReference type="ARBA" id="ARBA00022842"/>
    </source>
</evidence>
<dbReference type="GO" id="GO:0005739">
    <property type="term" value="C:mitochondrion"/>
    <property type="evidence" value="ECO:0007669"/>
    <property type="project" value="TreeGrafter"/>
</dbReference>
<dbReference type="GO" id="GO:0006730">
    <property type="term" value="P:one-carbon metabolic process"/>
    <property type="evidence" value="ECO:0007669"/>
    <property type="project" value="UniProtKB-KW"/>
</dbReference>
<accession>A0AAE0IPV0</accession>
<dbReference type="PROSITE" id="PS51257">
    <property type="entry name" value="PROKAR_LIPOPROTEIN"/>
    <property type="match status" value="1"/>
</dbReference>
<dbReference type="AlphaFoldDB" id="A0AAE0IPV0"/>
<dbReference type="Gene3D" id="3.40.1190.10">
    <property type="entry name" value="Mur-like, catalytic domain"/>
    <property type="match status" value="1"/>
</dbReference>
<keyword evidence="9" id="KW-0460">Magnesium</keyword>
<evidence type="ECO:0000256" key="13">
    <source>
        <dbReference type="SAM" id="MobiDB-lite"/>
    </source>
</evidence>
<evidence type="ECO:0000256" key="11">
    <source>
        <dbReference type="ARBA" id="ARBA00030876"/>
    </source>
</evidence>
<dbReference type="InterPro" id="IPR018109">
    <property type="entry name" value="Folylpolyglutamate_synth_CS"/>
</dbReference>
<evidence type="ECO:0000256" key="1">
    <source>
        <dbReference type="ARBA" id="ARBA00005150"/>
    </source>
</evidence>
<dbReference type="SUPFAM" id="SSF53623">
    <property type="entry name" value="MurD-like peptide ligases, catalytic domain"/>
    <property type="match status" value="1"/>
</dbReference>
<gene>
    <name evidence="14" type="ORF">B0H66DRAFT_540286</name>
</gene>
<comment type="similarity">
    <text evidence="2">Belongs to the folylpolyglutamate synthase family.</text>
</comment>
<evidence type="ECO:0000256" key="8">
    <source>
        <dbReference type="ARBA" id="ARBA00022840"/>
    </source>
</evidence>